<dbReference type="Proteomes" id="UP000054359">
    <property type="component" value="Unassembled WGS sequence"/>
</dbReference>
<feature type="non-terminal residue" evidence="1">
    <location>
        <position position="103"/>
    </location>
</feature>
<dbReference type="EMBL" id="KK121640">
    <property type="protein sequence ID" value="KFM80923.1"/>
    <property type="molecule type" value="Genomic_DNA"/>
</dbReference>
<organism evidence="1 2">
    <name type="scientific">Stegodyphus mimosarum</name>
    <name type="common">African social velvet spider</name>
    <dbReference type="NCBI Taxonomy" id="407821"/>
    <lineage>
        <taxon>Eukaryota</taxon>
        <taxon>Metazoa</taxon>
        <taxon>Ecdysozoa</taxon>
        <taxon>Arthropoda</taxon>
        <taxon>Chelicerata</taxon>
        <taxon>Arachnida</taxon>
        <taxon>Araneae</taxon>
        <taxon>Araneomorphae</taxon>
        <taxon>Entelegynae</taxon>
        <taxon>Eresoidea</taxon>
        <taxon>Eresidae</taxon>
        <taxon>Stegodyphus</taxon>
    </lineage>
</organism>
<evidence type="ECO:0000313" key="1">
    <source>
        <dbReference type="EMBL" id="KFM80923.1"/>
    </source>
</evidence>
<keyword evidence="2" id="KW-1185">Reference proteome</keyword>
<name>A0A087UU84_STEMI</name>
<protein>
    <submittedName>
        <fullName evidence="1">Uncharacterized protein</fullName>
    </submittedName>
</protein>
<accession>A0A087UU84</accession>
<proteinExistence type="predicted"/>
<reference evidence="1 2" key="1">
    <citation type="submission" date="2013-11" db="EMBL/GenBank/DDBJ databases">
        <title>Genome sequencing of Stegodyphus mimosarum.</title>
        <authorList>
            <person name="Bechsgaard J."/>
        </authorList>
    </citation>
    <scope>NUCLEOTIDE SEQUENCE [LARGE SCALE GENOMIC DNA]</scope>
</reference>
<evidence type="ECO:0000313" key="2">
    <source>
        <dbReference type="Proteomes" id="UP000054359"/>
    </source>
</evidence>
<sequence>MLGIEQVQCVQTISSEEQSLSYLKHPKHKFAHHCILLQLFCDHVLSKLLKCNELELCCPIKLWVQLTDLKQSFLQLVTHISSLFTFEQHKSHTLTSDNICLQT</sequence>
<dbReference type="AlphaFoldDB" id="A0A087UU84"/>
<gene>
    <name evidence="1" type="ORF">X975_03032</name>
</gene>